<evidence type="ECO:0000256" key="1">
    <source>
        <dbReference type="ARBA" id="ARBA00022679"/>
    </source>
</evidence>
<sequence length="384" mass="41116">MTDLDDPDVNHERAVTRPHHHVPVYASTRYPDDASYLDVACDKLRRAAVALDVPPARQADMTALLRRLCRPWGDAPVARPRYWSNVSLEGMPFELSYAWGGGREWELRMSFETLAETPTPEAGLDVCRAFTRRLADEPGAGISRYLAVEDLFVAPTVVGMSPMAHGISWTPGAAPGLKIYLNPNIAGYEHGVARTSEAMERLGLARAWRSVCDGLAELGVAPRPVVVAMDLSAASEARVKIYLPHLEVDAEAIDRQSAIAANHVPGAFAAALRRVTGHTGPAWRKVPVTCLTLVAGDSTAAAATLYVPLNPDLADDAAACAAVSGFVREAGGDPSSYAALLHAIADRPLTDSATHNFVSFRPGPQPRFAVYLAPGVYRHPGGAT</sequence>
<proteinExistence type="predicted"/>
<dbReference type="InterPro" id="IPR033964">
    <property type="entry name" value="ABBA"/>
</dbReference>
<keyword evidence="3" id="KW-1185">Reference proteome</keyword>
<dbReference type="RefSeq" id="WP_272011553.1">
    <property type="nucleotide sequence ID" value="NZ_JAQNDN010000028.1"/>
</dbReference>
<dbReference type="SFLD" id="SFLDG01162">
    <property type="entry name" value="I"/>
    <property type="match status" value="1"/>
</dbReference>
<organism evidence="2 3">
    <name type="scientific">Nannocystis radixulma</name>
    <dbReference type="NCBI Taxonomy" id="2995305"/>
    <lineage>
        <taxon>Bacteria</taxon>
        <taxon>Pseudomonadati</taxon>
        <taxon>Myxococcota</taxon>
        <taxon>Polyangia</taxon>
        <taxon>Nannocystales</taxon>
        <taxon>Nannocystaceae</taxon>
        <taxon>Nannocystis</taxon>
    </lineage>
</organism>
<dbReference type="PANTHER" id="PTHR40627:SF4">
    <property type="entry name" value="PRENYLTRANSFERASE ASQH1-RELATED"/>
    <property type="match status" value="1"/>
</dbReference>
<dbReference type="InterPro" id="IPR017795">
    <property type="entry name" value="ABBA_NscD-like"/>
</dbReference>
<dbReference type="PANTHER" id="PTHR40627">
    <property type="entry name" value="INDOLE PRENYLTRANSFERASE TDIB-RELATED"/>
    <property type="match status" value="1"/>
</dbReference>
<reference evidence="2 3" key="1">
    <citation type="submission" date="2022-11" db="EMBL/GenBank/DDBJ databases">
        <title>Minimal conservation of predation-associated metabolite biosynthetic gene clusters underscores biosynthetic potential of Myxococcota including descriptions for ten novel species: Archangium lansinium sp. nov., Myxococcus landrumus sp. nov., Nannocystis bai.</title>
        <authorList>
            <person name="Ahearne A."/>
            <person name="Stevens C."/>
            <person name="Dowd S."/>
        </authorList>
    </citation>
    <scope>NUCLEOTIDE SEQUENCE [LARGE SCALE GENOMIC DNA]</scope>
    <source>
        <strain evidence="2 3">NCELM</strain>
    </source>
</reference>
<evidence type="ECO:0000313" key="3">
    <source>
        <dbReference type="Proteomes" id="UP001217838"/>
    </source>
</evidence>
<comment type="caution">
    <text evidence="2">The sequence shown here is derived from an EMBL/GenBank/DDBJ whole genome shotgun (WGS) entry which is preliminary data.</text>
</comment>
<accession>A0ABT5BP34</accession>
<gene>
    <name evidence="2" type="ORF">POL58_49670</name>
</gene>
<name>A0ABT5BP34_9BACT</name>
<dbReference type="Pfam" id="PF11991">
    <property type="entry name" value="Trp_DMAT"/>
    <property type="match status" value="1"/>
</dbReference>
<dbReference type="EMBL" id="JAQNDN010000028">
    <property type="protein sequence ID" value="MDC0675898.1"/>
    <property type="molecule type" value="Genomic_DNA"/>
</dbReference>
<dbReference type="Proteomes" id="UP001217838">
    <property type="component" value="Unassembled WGS sequence"/>
</dbReference>
<evidence type="ECO:0000313" key="2">
    <source>
        <dbReference type="EMBL" id="MDC0675898.1"/>
    </source>
</evidence>
<keyword evidence="1" id="KW-0808">Transferase</keyword>
<protein>
    <submittedName>
        <fullName evidence="2">Tryptophan dimethylallyltransferase family protein</fullName>
    </submittedName>
</protein>
<dbReference type="SFLD" id="SFLDS00036">
    <property type="entry name" value="Aromatic_Prenyltransferase"/>
    <property type="match status" value="1"/>
</dbReference>